<protein>
    <submittedName>
        <fullName evidence="9">Ras-associating domain-containing protein</fullName>
    </submittedName>
</protein>
<dbReference type="InterPro" id="IPR001478">
    <property type="entry name" value="PDZ"/>
</dbReference>
<dbReference type="GO" id="GO:0007165">
    <property type="term" value="P:signal transduction"/>
    <property type="evidence" value="ECO:0007669"/>
    <property type="project" value="InterPro"/>
</dbReference>
<dbReference type="SMART" id="SM01132">
    <property type="entry name" value="DIL"/>
    <property type="match status" value="1"/>
</dbReference>
<dbReference type="Pfam" id="PF00595">
    <property type="entry name" value="PDZ"/>
    <property type="match status" value="1"/>
</dbReference>
<dbReference type="InterPro" id="IPR000159">
    <property type="entry name" value="RA_dom"/>
</dbReference>
<dbReference type="PANTHER" id="PTHR10398:SF2">
    <property type="entry name" value="AFADIN"/>
    <property type="match status" value="1"/>
</dbReference>
<dbReference type="InterPro" id="IPR002710">
    <property type="entry name" value="Dilute_dom"/>
</dbReference>
<dbReference type="PROSITE" id="PS50006">
    <property type="entry name" value="FHA_DOMAIN"/>
    <property type="match status" value="1"/>
</dbReference>
<feature type="domain" description="FHA" evidence="5">
    <location>
        <begin position="496"/>
        <end position="551"/>
    </location>
</feature>
<keyword evidence="4" id="KW-0732">Signal</keyword>
<dbReference type="SUPFAM" id="SSF50156">
    <property type="entry name" value="PDZ domain-like"/>
    <property type="match status" value="1"/>
</dbReference>
<evidence type="ECO:0000259" key="5">
    <source>
        <dbReference type="PROSITE" id="PS50006"/>
    </source>
</evidence>
<evidence type="ECO:0000256" key="4">
    <source>
        <dbReference type="SAM" id="SignalP"/>
    </source>
</evidence>
<evidence type="ECO:0000259" key="6">
    <source>
        <dbReference type="PROSITE" id="PS50106"/>
    </source>
</evidence>
<sequence length="1487" mass="169944">MKYFNFIIFALAITTIAYGFDDILPEGEDVEINVHADISGRHLILQLSNKKDHKKKKTKKIHVKLKKKPLRKQDIQMHDSTDTKSESSLVEEDLEGKRRHLIESIQNWNENRLELFAISMPEDSSNEIYGVMRFYFRDIGEKVFSKCIRISSTATTETVIEALIEKFRPDMKMLTTPEYSLWEVHGNGNERKLDKNEKPLLVQLNWHKDDKDGKFILKSNIEPQKINRNAERFSRRFRSKLKKRSKSTDTEKGMAKESKTITEEIFDDVSNNPFNRTISNPEIVMKKQREQKLENKLKEFMSGNGGSLKIYGYNINSFKKYVSILASTYDNTLKILTEALQKYNLGNEDLSNFVLTQKVVPEKLVNELSKSTPDVMKENSEDLEGFGERILNNEEYPLLNLLNYKKNQINGGTSNDEIIFTLRRRSSITSKNVNEKPSINHTTPQYQHHIEVSKVSSNVSSPTTKFSGTRPIIVPINNLTGRENHDDCILIQPNVTIIGSSQELIQPQNQGILLNGQGITSRHCLISFSDNNVSITPLNERNLVEVNGQKIASTTVLRDGFIIKIGSVNKYRFYSNSIINQNISVKKCFDPNPYATPIITRRKPSYHFPSSHLYGNLQNSLIYPPQNLPGLIEVNCQYGNDNLFLSLLISNSTIQLINSPAAPIFILYMSLRHRSCTLYKPYIQMDIRNEYLQQYFDMICKKMTHIIYSTSSNIDSLSFWLTVSSELLFIIQSDVYLHSILSQLGDNLFNLVEKCFSFLNDVCHVRLSHTMNIFLNETINDIEASNETIFVFDNILNQLHKNCINANLQIQIFSQLFHYVNMYIFNWMVGTEEGSRHIKFSWAIRLKERLYNIYKWAESHGLELAFECHMDRIQQAVNLLITPKTADQISVLGATCYKLNSRQIEYLLTRYINDVSEVPITESIINDCIKLSQSLADESAKEEGLSIELLEEKRLNIPFTFPQEGYVIERQKGIPPYLMELIDYIEGQGLCRFIPLSNINGSWTVHMKHHIYNFDTFSQASTESASSKYYFNTLYNQGLINNISVKPQIISISFTKINNGIGLSIVAAQSKDDTNIGIYVKQVIEGGAAHKDGRIEPGDQLLLLNGHSLIGISQEVAANIMIQCGPQLYFEVAKGAAYYNGLSTLFFKSNNHNASTIDRNISRHESLLQNNSYKCNTNRPLVIQPGRPSRCTPSNINKSMQECQVQYNSNNQVYSTLNQDMISSSTIDLKLKKIDLTSYSLSKSSIPIASIPPNNLQVRRIYQSSDKELRLGESYERIKSEITKIKDEDVDRNVSVIYEDINITLQDSDKHSISSVLSLSGVASKIEQKQQSETFLKNVSTNEHVDIENVVDNLEANIEKINLSIDKNEHKENSFNNHQLEELSIQSENRNPLQDDVVEDIIDDFKLIEQENIDEDEPRVQIIGNNEVYNDTKIKKLTGIQLNSNSLNVDGSNLDFKDKVKMFASSFDGNVKSMNDSTNSIQNENDK</sequence>
<dbReference type="SMART" id="SM00228">
    <property type="entry name" value="PDZ"/>
    <property type="match status" value="1"/>
</dbReference>
<feature type="chain" id="PRO_5005328107" evidence="4">
    <location>
        <begin position="20"/>
        <end position="1487"/>
    </location>
</feature>
<dbReference type="Pfam" id="PF01843">
    <property type="entry name" value="DIL"/>
    <property type="match status" value="1"/>
</dbReference>
<dbReference type="GO" id="GO:0005912">
    <property type="term" value="C:adherens junction"/>
    <property type="evidence" value="ECO:0007669"/>
    <property type="project" value="TreeGrafter"/>
</dbReference>
<dbReference type="GO" id="GO:0007155">
    <property type="term" value="P:cell adhesion"/>
    <property type="evidence" value="ECO:0007669"/>
    <property type="project" value="UniProtKB-KW"/>
</dbReference>
<reference evidence="9" key="1">
    <citation type="submission" date="2015-08" db="UniProtKB">
        <authorList>
            <consortium name="WormBaseParasite"/>
        </authorList>
    </citation>
    <scope>IDENTIFICATION</scope>
</reference>
<evidence type="ECO:0000256" key="1">
    <source>
        <dbReference type="ARBA" id="ARBA00022889"/>
    </source>
</evidence>
<dbReference type="SUPFAM" id="SSF49879">
    <property type="entry name" value="SMAD/FHA domain"/>
    <property type="match status" value="1"/>
</dbReference>
<dbReference type="GO" id="GO:0050839">
    <property type="term" value="F:cell adhesion molecule binding"/>
    <property type="evidence" value="ECO:0007669"/>
    <property type="project" value="TreeGrafter"/>
</dbReference>
<feature type="domain" description="Dilute" evidence="8">
    <location>
        <begin position="704"/>
        <end position="934"/>
    </location>
</feature>
<keyword evidence="2" id="KW-0175">Coiled coil</keyword>
<evidence type="ECO:0000256" key="2">
    <source>
        <dbReference type="SAM" id="Coils"/>
    </source>
</evidence>
<evidence type="ECO:0000256" key="3">
    <source>
        <dbReference type="SAM" id="MobiDB-lite"/>
    </source>
</evidence>
<dbReference type="InterPro" id="IPR028842">
    <property type="entry name" value="Afadin"/>
</dbReference>
<dbReference type="InterPro" id="IPR008984">
    <property type="entry name" value="SMAD_FHA_dom_sf"/>
</dbReference>
<dbReference type="Pfam" id="PF00788">
    <property type="entry name" value="RA"/>
    <property type="match status" value="2"/>
</dbReference>
<dbReference type="Gene3D" id="2.30.42.10">
    <property type="match status" value="1"/>
</dbReference>
<dbReference type="Gene3D" id="3.10.20.90">
    <property type="entry name" value="Phosphatidylinositol 3-kinase Catalytic Subunit, Chain A, domain 1"/>
    <property type="match status" value="2"/>
</dbReference>
<proteinExistence type="predicted"/>
<feature type="domain" description="Ras-associating" evidence="7">
    <location>
        <begin position="304"/>
        <end position="427"/>
    </location>
</feature>
<feature type="region of interest" description="Disordered" evidence="3">
    <location>
        <begin position="69"/>
        <end position="90"/>
    </location>
</feature>
<dbReference type="PANTHER" id="PTHR10398">
    <property type="entry name" value="AFADIN"/>
    <property type="match status" value="1"/>
</dbReference>
<dbReference type="PROSITE" id="PS51126">
    <property type="entry name" value="DILUTE"/>
    <property type="match status" value="1"/>
</dbReference>
<dbReference type="WBParaSite" id="SSTP_0000834200.1">
    <property type="protein sequence ID" value="SSTP_0000834200.1"/>
    <property type="gene ID" value="SSTP_0000834200"/>
</dbReference>
<feature type="coiled-coil region" evidence="2">
    <location>
        <begin position="1344"/>
        <end position="1371"/>
    </location>
</feature>
<keyword evidence="1" id="KW-0130">Cell adhesion</keyword>
<feature type="domain" description="PDZ" evidence="6">
    <location>
        <begin position="1051"/>
        <end position="1136"/>
    </location>
</feature>
<dbReference type="Pfam" id="PF00498">
    <property type="entry name" value="FHA"/>
    <property type="match status" value="1"/>
</dbReference>
<evidence type="ECO:0000259" key="8">
    <source>
        <dbReference type="PROSITE" id="PS51126"/>
    </source>
</evidence>
<dbReference type="InterPro" id="IPR036034">
    <property type="entry name" value="PDZ_sf"/>
</dbReference>
<dbReference type="PROSITE" id="PS50106">
    <property type="entry name" value="PDZ"/>
    <property type="match status" value="1"/>
</dbReference>
<dbReference type="Gene3D" id="2.60.200.20">
    <property type="match status" value="1"/>
</dbReference>
<dbReference type="InterPro" id="IPR000253">
    <property type="entry name" value="FHA_dom"/>
</dbReference>
<dbReference type="GO" id="GO:0032880">
    <property type="term" value="P:regulation of protein localization"/>
    <property type="evidence" value="ECO:0007669"/>
    <property type="project" value="TreeGrafter"/>
</dbReference>
<accession>A0A0K0EFT5</accession>
<feature type="domain" description="Ras-associating" evidence="7">
    <location>
        <begin position="130"/>
        <end position="222"/>
    </location>
</feature>
<dbReference type="SUPFAM" id="SSF54236">
    <property type="entry name" value="Ubiquitin-like"/>
    <property type="match status" value="2"/>
</dbReference>
<dbReference type="SMART" id="SM00314">
    <property type="entry name" value="RA"/>
    <property type="match status" value="2"/>
</dbReference>
<feature type="compositionally biased region" description="Basic and acidic residues" evidence="3">
    <location>
        <begin position="71"/>
        <end position="85"/>
    </location>
</feature>
<dbReference type="CDD" id="cd01782">
    <property type="entry name" value="RA1_Afadin"/>
    <property type="match status" value="1"/>
</dbReference>
<dbReference type="InterPro" id="IPR029071">
    <property type="entry name" value="Ubiquitin-like_domsf"/>
</dbReference>
<name>A0A0K0EFT5_STRER</name>
<feature type="signal peptide" evidence="4">
    <location>
        <begin position="1"/>
        <end position="19"/>
    </location>
</feature>
<evidence type="ECO:0000259" key="7">
    <source>
        <dbReference type="PROSITE" id="PS50200"/>
    </source>
</evidence>
<dbReference type="STRING" id="6248.A0A0K0EFT5"/>
<organism evidence="9">
    <name type="scientific">Strongyloides stercoralis</name>
    <name type="common">Threadworm</name>
    <dbReference type="NCBI Taxonomy" id="6248"/>
    <lineage>
        <taxon>Eukaryota</taxon>
        <taxon>Metazoa</taxon>
        <taxon>Ecdysozoa</taxon>
        <taxon>Nematoda</taxon>
        <taxon>Chromadorea</taxon>
        <taxon>Rhabditida</taxon>
        <taxon>Tylenchina</taxon>
        <taxon>Panagrolaimomorpha</taxon>
        <taxon>Strongyloidoidea</taxon>
        <taxon>Strongyloididae</taxon>
        <taxon>Strongyloides</taxon>
    </lineage>
</organism>
<evidence type="ECO:0000313" key="9">
    <source>
        <dbReference type="WBParaSite" id="SSTP_0000834200.1"/>
    </source>
</evidence>
<dbReference type="PROSITE" id="PS50200">
    <property type="entry name" value="RA"/>
    <property type="match status" value="2"/>
</dbReference>